<comment type="caution">
    <text evidence="2">The sequence shown here is derived from an EMBL/GenBank/DDBJ whole genome shotgun (WGS) entry which is preliminary data.</text>
</comment>
<dbReference type="Proteomes" id="UP000316167">
    <property type="component" value="Unassembled WGS sequence"/>
</dbReference>
<keyword evidence="3" id="KW-1185">Reference proteome</keyword>
<dbReference type="RefSeq" id="WP_199758258.1">
    <property type="nucleotide sequence ID" value="NZ_VLLE01000004.1"/>
</dbReference>
<sequence length="156" mass="16879">MKKLSLLMMAAFISVAAMAQNDPKPAAKGVTYGAGTENKDAVTVAAMDEQVQKSGSFNGRITGKVTEVCQEKGCWMKVEKANGETVMVKFKDYGFFMPKNIVGQTVVLEGEAKVKEVSVKQQKHYAGDAGKSKEEIKQIKEAKKEVQFVAAGVLVI</sequence>
<dbReference type="Pfam" id="PF16267">
    <property type="entry name" value="DUF4920"/>
    <property type="match status" value="1"/>
</dbReference>
<feature type="chain" id="PRO_5021870141" evidence="1">
    <location>
        <begin position="20"/>
        <end position="156"/>
    </location>
</feature>
<dbReference type="EMBL" id="VLLE01000004">
    <property type="protein sequence ID" value="TWI81690.1"/>
    <property type="molecule type" value="Genomic_DNA"/>
</dbReference>
<protein>
    <submittedName>
        <fullName evidence="2">Uncharacterized protein DUF4920</fullName>
    </submittedName>
</protein>
<evidence type="ECO:0000313" key="3">
    <source>
        <dbReference type="Proteomes" id="UP000316167"/>
    </source>
</evidence>
<accession>A0A562SM20</accession>
<proteinExistence type="predicted"/>
<evidence type="ECO:0000313" key="2">
    <source>
        <dbReference type="EMBL" id="TWI81690.1"/>
    </source>
</evidence>
<keyword evidence="1" id="KW-0732">Signal</keyword>
<evidence type="ECO:0000256" key="1">
    <source>
        <dbReference type="SAM" id="SignalP"/>
    </source>
</evidence>
<dbReference type="AlphaFoldDB" id="A0A562SM20"/>
<reference evidence="2 3" key="1">
    <citation type="journal article" date="2015" name="Stand. Genomic Sci.">
        <title>Genomic Encyclopedia of Bacterial and Archaeal Type Strains, Phase III: the genomes of soil and plant-associated and newly described type strains.</title>
        <authorList>
            <person name="Whitman W.B."/>
            <person name="Woyke T."/>
            <person name="Klenk H.P."/>
            <person name="Zhou Y."/>
            <person name="Lilburn T.G."/>
            <person name="Beck B.J."/>
            <person name="De Vos P."/>
            <person name="Vandamme P."/>
            <person name="Eisen J.A."/>
            <person name="Garrity G."/>
            <person name="Hugenholtz P."/>
            <person name="Kyrpides N.C."/>
        </authorList>
    </citation>
    <scope>NUCLEOTIDE SEQUENCE [LARGE SCALE GENOMIC DNA]</scope>
    <source>
        <strain evidence="2 3">CGMCC 1.7271</strain>
    </source>
</reference>
<gene>
    <name evidence="2" type="ORF">IQ13_2709</name>
</gene>
<dbReference type="InterPro" id="IPR032577">
    <property type="entry name" value="DUF4920"/>
</dbReference>
<name>A0A562SM20_9BACT</name>
<feature type="signal peptide" evidence="1">
    <location>
        <begin position="1"/>
        <end position="19"/>
    </location>
</feature>
<organism evidence="2 3">
    <name type="scientific">Lacibacter cauensis</name>
    <dbReference type="NCBI Taxonomy" id="510947"/>
    <lineage>
        <taxon>Bacteria</taxon>
        <taxon>Pseudomonadati</taxon>
        <taxon>Bacteroidota</taxon>
        <taxon>Chitinophagia</taxon>
        <taxon>Chitinophagales</taxon>
        <taxon>Chitinophagaceae</taxon>
        <taxon>Lacibacter</taxon>
    </lineage>
</organism>